<feature type="transmembrane region" description="Helical" evidence="1">
    <location>
        <begin position="133"/>
        <end position="154"/>
    </location>
</feature>
<keyword evidence="1" id="KW-0472">Membrane</keyword>
<dbReference type="Pfam" id="PF02447">
    <property type="entry name" value="GntP_permease"/>
    <property type="match status" value="1"/>
</dbReference>
<feature type="transmembrane region" description="Helical" evidence="1">
    <location>
        <begin position="26"/>
        <end position="46"/>
    </location>
</feature>
<feature type="transmembrane region" description="Helical" evidence="1">
    <location>
        <begin position="58"/>
        <end position="75"/>
    </location>
</feature>
<feature type="transmembrane region" description="Helical" evidence="1">
    <location>
        <begin position="296"/>
        <end position="313"/>
    </location>
</feature>
<evidence type="ECO:0000313" key="3">
    <source>
        <dbReference type="Proteomes" id="UP000249873"/>
    </source>
</evidence>
<feature type="transmembrane region" description="Helical" evidence="1">
    <location>
        <begin position="217"/>
        <end position="238"/>
    </location>
</feature>
<keyword evidence="3" id="KW-1185">Reference proteome</keyword>
<reference evidence="2 3" key="1">
    <citation type="submission" date="2018-05" db="EMBL/GenBank/DDBJ databases">
        <title>Complete genome sequence of Arcticibacterium luteifluviistationis SM1504T, a cytophagaceae bacterium isolated from Arctic surface seawater.</title>
        <authorList>
            <person name="Li Y."/>
            <person name="Qin Q.-L."/>
        </authorList>
    </citation>
    <scope>NUCLEOTIDE SEQUENCE [LARGE SCALE GENOMIC DNA]</scope>
    <source>
        <strain evidence="2 3">SM1504</strain>
    </source>
</reference>
<dbReference type="InterPro" id="IPR003474">
    <property type="entry name" value="Glcn_transporter"/>
</dbReference>
<dbReference type="OrthoDB" id="9787129at2"/>
<sequence>MLIILLILAVALIVISTTKFKLHPFLALLFVALLFGLTAGVPLPKLIESINEGFGKTLGSIGLVIIIGVMIGAFLENTGGAVRLANGVLKLIGKKRVPEAMSLVGWLISIPVFGDSGFVILNSLNKALTKKAGLSLTVTTVCLATGLMATHTMVPPTPGPIATAAIIGADLGLVIAFGSVISLIALIPPIIFAKKYASKTWLDPAPDLGEGDFDKKLAVAPGFLHSIIPVLIPLLLIVLKSFNDLYSIIGEGGLKSGLDFVGTPIIALIIGLLIAFTLPKKLERDMLSTQGWVGKALLDSASIVMITGAGGVFGKVLQNAGLGDMIAPLLADYPMGIFLPFLISAALKTAQGSSTVAMITTASIITPLIPQLGLDTEVSKALAVLAIGAGSAVVSHVSDSFFWLVTQMTGMTISMGYRIHTVATGIVGVSCFILIYIAHMIWG</sequence>
<proteinExistence type="predicted"/>
<feature type="transmembrane region" description="Helical" evidence="1">
    <location>
        <begin position="258"/>
        <end position="276"/>
    </location>
</feature>
<dbReference type="EMBL" id="CP029480">
    <property type="protein sequence ID" value="AWV98239.1"/>
    <property type="molecule type" value="Genomic_DNA"/>
</dbReference>
<feature type="transmembrane region" description="Helical" evidence="1">
    <location>
        <begin position="381"/>
        <end position="405"/>
    </location>
</feature>
<dbReference type="Proteomes" id="UP000249873">
    <property type="component" value="Chromosome"/>
</dbReference>
<keyword evidence="1" id="KW-1133">Transmembrane helix</keyword>
<evidence type="ECO:0000256" key="1">
    <source>
        <dbReference type="SAM" id="Phobius"/>
    </source>
</evidence>
<feature type="transmembrane region" description="Helical" evidence="1">
    <location>
        <begin position="103"/>
        <end position="121"/>
    </location>
</feature>
<feature type="transmembrane region" description="Helical" evidence="1">
    <location>
        <begin position="417"/>
        <end position="442"/>
    </location>
</feature>
<accession>A0A2Z4GAF1</accession>
<dbReference type="PANTHER" id="PTHR30354">
    <property type="entry name" value="GNT FAMILY GLUCONATE TRANSPORTER"/>
    <property type="match status" value="1"/>
</dbReference>
<gene>
    <name evidence="2" type="ORF">DJ013_08675</name>
</gene>
<dbReference type="GO" id="GO:0015128">
    <property type="term" value="F:gluconate transmembrane transporter activity"/>
    <property type="evidence" value="ECO:0007669"/>
    <property type="project" value="InterPro"/>
</dbReference>
<organism evidence="2 3">
    <name type="scientific">Arcticibacterium luteifluviistationis</name>
    <dbReference type="NCBI Taxonomy" id="1784714"/>
    <lineage>
        <taxon>Bacteria</taxon>
        <taxon>Pseudomonadati</taxon>
        <taxon>Bacteroidota</taxon>
        <taxon>Cytophagia</taxon>
        <taxon>Cytophagales</taxon>
        <taxon>Leadbetterellaceae</taxon>
        <taxon>Arcticibacterium</taxon>
    </lineage>
</organism>
<name>A0A2Z4GAF1_9BACT</name>
<dbReference type="PANTHER" id="PTHR30354:SF11">
    <property type="entry name" value="PERMEASE"/>
    <property type="match status" value="1"/>
</dbReference>
<dbReference type="GO" id="GO:0005886">
    <property type="term" value="C:plasma membrane"/>
    <property type="evidence" value="ECO:0007669"/>
    <property type="project" value="TreeGrafter"/>
</dbReference>
<protein>
    <submittedName>
        <fullName evidence="2">Gluconate transporter</fullName>
    </submittedName>
</protein>
<dbReference type="AlphaFoldDB" id="A0A2Z4GAF1"/>
<dbReference type="KEGG" id="als:DJ013_08675"/>
<evidence type="ECO:0000313" key="2">
    <source>
        <dbReference type="EMBL" id="AWV98239.1"/>
    </source>
</evidence>
<keyword evidence="1" id="KW-0812">Transmembrane</keyword>
<feature type="transmembrane region" description="Helical" evidence="1">
    <location>
        <begin position="350"/>
        <end position="369"/>
    </location>
</feature>
<feature type="transmembrane region" description="Helical" evidence="1">
    <location>
        <begin position="166"/>
        <end position="192"/>
    </location>
</feature>
<feature type="transmembrane region" description="Helical" evidence="1">
    <location>
        <begin position="325"/>
        <end position="343"/>
    </location>
</feature>
<dbReference type="PIRSF" id="PIRSF002746">
    <property type="entry name" value="Gluconate_transporter"/>
    <property type="match status" value="1"/>
</dbReference>
<dbReference type="RefSeq" id="WP_111371373.1">
    <property type="nucleotide sequence ID" value="NZ_CP029480.1"/>
</dbReference>